<protein>
    <recommendedName>
        <fullName evidence="2">Glycosyl transferase family 28 C-terminal domain-containing protein</fullName>
    </recommendedName>
</protein>
<feature type="non-terminal residue" evidence="1">
    <location>
        <position position="1"/>
    </location>
</feature>
<accession>A0A382TM45</accession>
<dbReference type="EMBL" id="UINC01137476">
    <property type="protein sequence ID" value="SVD22842.1"/>
    <property type="molecule type" value="Genomic_DNA"/>
</dbReference>
<proteinExistence type="predicted"/>
<name>A0A382TM45_9ZZZZ</name>
<feature type="non-terminal residue" evidence="1">
    <location>
        <position position="151"/>
    </location>
</feature>
<sequence length="151" mass="17400">VALIACSNGYGHIRRLLFLLEALRSRSAEPVLFAPLKSVQRLVQTEGVAPPEQVDFDSQTTISSWLDGTAWSWYKRLPSLSEYDVVVCDNLIEILKVRPDAWLSGSFFWHESLEEISRELKRKSQELLITHRPRMISSSLFSSEKLMQYTR</sequence>
<gene>
    <name evidence="1" type="ORF">METZ01_LOCUS375696</name>
</gene>
<organism evidence="1">
    <name type="scientific">marine metagenome</name>
    <dbReference type="NCBI Taxonomy" id="408172"/>
    <lineage>
        <taxon>unclassified sequences</taxon>
        <taxon>metagenomes</taxon>
        <taxon>ecological metagenomes</taxon>
    </lineage>
</organism>
<evidence type="ECO:0008006" key="2">
    <source>
        <dbReference type="Google" id="ProtNLM"/>
    </source>
</evidence>
<evidence type="ECO:0000313" key="1">
    <source>
        <dbReference type="EMBL" id="SVD22842.1"/>
    </source>
</evidence>
<reference evidence="1" key="1">
    <citation type="submission" date="2018-05" db="EMBL/GenBank/DDBJ databases">
        <authorList>
            <person name="Lanie J.A."/>
            <person name="Ng W.-L."/>
            <person name="Kazmierczak K.M."/>
            <person name="Andrzejewski T.M."/>
            <person name="Davidsen T.M."/>
            <person name="Wayne K.J."/>
            <person name="Tettelin H."/>
            <person name="Glass J.I."/>
            <person name="Rusch D."/>
            <person name="Podicherti R."/>
            <person name="Tsui H.-C.T."/>
            <person name="Winkler M.E."/>
        </authorList>
    </citation>
    <scope>NUCLEOTIDE SEQUENCE</scope>
</reference>
<dbReference type="AlphaFoldDB" id="A0A382TM45"/>